<keyword evidence="2" id="KW-0812">Transmembrane</keyword>
<feature type="region of interest" description="Disordered" evidence="1">
    <location>
        <begin position="114"/>
        <end position="166"/>
    </location>
</feature>
<gene>
    <name evidence="3" type="ORF">TWF696_008547</name>
</gene>
<keyword evidence="2" id="KW-1133">Transmembrane helix</keyword>
<dbReference type="AlphaFoldDB" id="A0AAV9UJX8"/>
<evidence type="ECO:0000313" key="3">
    <source>
        <dbReference type="EMBL" id="KAK6341474.1"/>
    </source>
</evidence>
<comment type="caution">
    <text evidence="3">The sequence shown here is derived from an EMBL/GenBank/DDBJ whole genome shotgun (WGS) entry which is preliminary data.</text>
</comment>
<evidence type="ECO:0000256" key="1">
    <source>
        <dbReference type="SAM" id="MobiDB-lite"/>
    </source>
</evidence>
<accession>A0AAV9UJX8</accession>
<keyword evidence="4" id="KW-1185">Reference proteome</keyword>
<evidence type="ECO:0000256" key="2">
    <source>
        <dbReference type="SAM" id="Phobius"/>
    </source>
</evidence>
<dbReference type="Proteomes" id="UP001375240">
    <property type="component" value="Unassembled WGS sequence"/>
</dbReference>
<reference evidence="3 4" key="1">
    <citation type="submission" date="2019-10" db="EMBL/GenBank/DDBJ databases">
        <authorList>
            <person name="Palmer J.M."/>
        </authorList>
    </citation>
    <scope>NUCLEOTIDE SEQUENCE [LARGE SCALE GENOMIC DNA]</scope>
    <source>
        <strain evidence="3 4">TWF696</strain>
    </source>
</reference>
<name>A0AAV9UJX8_9PEZI</name>
<dbReference type="EMBL" id="JAVHNQ010000007">
    <property type="protein sequence ID" value="KAK6341474.1"/>
    <property type="molecule type" value="Genomic_DNA"/>
</dbReference>
<keyword evidence="2" id="KW-0472">Membrane</keyword>
<sequence length="285" mass="33197">MAPYPDGMSDIDINDQRQLGLDHELKRILRQENVDTHYFTTFLNRAKRGRSGAYVTDGEAYNDRRLRHRCRIRRRDKKWKRKTPIFGPDGKVMNLAQLHNEYASTFPSLFETIKPRPGVQKPEQAHLREEDADTSAQTTGAESGYAVHRNIRNRVKNTTDGDHETMRDTPEIATAVRRRNSKLSWLLLRVWRNRPTKWRIYDWHPILQNLTAGAIKHQSLYDGRVNRAFAALSISTFFCTTLLLCILTWCRVRAQEMKAAFDEAERIQNNGHQVTFNDIFGDKSL</sequence>
<protein>
    <submittedName>
        <fullName evidence="3">Uncharacterized protein</fullName>
    </submittedName>
</protein>
<evidence type="ECO:0000313" key="4">
    <source>
        <dbReference type="Proteomes" id="UP001375240"/>
    </source>
</evidence>
<organism evidence="3 4">
    <name type="scientific">Orbilia brochopaga</name>
    <dbReference type="NCBI Taxonomy" id="3140254"/>
    <lineage>
        <taxon>Eukaryota</taxon>
        <taxon>Fungi</taxon>
        <taxon>Dikarya</taxon>
        <taxon>Ascomycota</taxon>
        <taxon>Pezizomycotina</taxon>
        <taxon>Orbiliomycetes</taxon>
        <taxon>Orbiliales</taxon>
        <taxon>Orbiliaceae</taxon>
        <taxon>Orbilia</taxon>
    </lineage>
</organism>
<feature type="compositionally biased region" description="Basic and acidic residues" evidence="1">
    <location>
        <begin position="157"/>
        <end position="166"/>
    </location>
</feature>
<proteinExistence type="predicted"/>
<feature type="transmembrane region" description="Helical" evidence="2">
    <location>
        <begin position="228"/>
        <end position="250"/>
    </location>
</feature>